<feature type="non-terminal residue" evidence="3">
    <location>
        <position position="339"/>
    </location>
</feature>
<organism evidence="3 4">
    <name type="scientific">Rhizodiscina lignyota</name>
    <dbReference type="NCBI Taxonomy" id="1504668"/>
    <lineage>
        <taxon>Eukaryota</taxon>
        <taxon>Fungi</taxon>
        <taxon>Dikarya</taxon>
        <taxon>Ascomycota</taxon>
        <taxon>Pezizomycotina</taxon>
        <taxon>Dothideomycetes</taxon>
        <taxon>Pleosporomycetidae</taxon>
        <taxon>Aulographales</taxon>
        <taxon>Rhizodiscinaceae</taxon>
        <taxon>Rhizodiscina</taxon>
    </lineage>
</organism>
<dbReference type="InterPro" id="IPR051236">
    <property type="entry name" value="HAT_RTT109-like"/>
</dbReference>
<dbReference type="SUPFAM" id="SSF51695">
    <property type="entry name" value="PLC-like phosphodiesterases"/>
    <property type="match status" value="1"/>
</dbReference>
<dbReference type="PANTHER" id="PTHR31571">
    <property type="entry name" value="ALTERED INHERITANCE OF MITOCHONDRIA PROTEIN 6"/>
    <property type="match status" value="1"/>
</dbReference>
<accession>A0A9P4I556</accession>
<feature type="non-terminal residue" evidence="3">
    <location>
        <position position="1"/>
    </location>
</feature>
<dbReference type="AlphaFoldDB" id="A0A9P4I556"/>
<evidence type="ECO:0000256" key="1">
    <source>
        <dbReference type="ARBA" id="ARBA00008858"/>
    </source>
</evidence>
<protein>
    <recommendedName>
        <fullName evidence="2">Altered inheritance of mitochondria protein 6</fullName>
    </recommendedName>
</protein>
<dbReference type="Proteomes" id="UP000799772">
    <property type="component" value="Unassembled WGS sequence"/>
</dbReference>
<dbReference type="EMBL" id="ML978131">
    <property type="protein sequence ID" value="KAF2095346.1"/>
    <property type="molecule type" value="Genomic_DNA"/>
</dbReference>
<evidence type="ECO:0000313" key="4">
    <source>
        <dbReference type="Proteomes" id="UP000799772"/>
    </source>
</evidence>
<reference evidence="3" key="1">
    <citation type="journal article" date="2020" name="Stud. Mycol.">
        <title>101 Dothideomycetes genomes: a test case for predicting lifestyles and emergence of pathogens.</title>
        <authorList>
            <person name="Haridas S."/>
            <person name="Albert R."/>
            <person name="Binder M."/>
            <person name="Bloem J."/>
            <person name="Labutti K."/>
            <person name="Salamov A."/>
            <person name="Andreopoulos B."/>
            <person name="Baker S."/>
            <person name="Barry K."/>
            <person name="Bills G."/>
            <person name="Bluhm B."/>
            <person name="Cannon C."/>
            <person name="Castanera R."/>
            <person name="Culley D."/>
            <person name="Daum C."/>
            <person name="Ezra D."/>
            <person name="Gonzalez J."/>
            <person name="Henrissat B."/>
            <person name="Kuo A."/>
            <person name="Liang C."/>
            <person name="Lipzen A."/>
            <person name="Lutzoni F."/>
            <person name="Magnuson J."/>
            <person name="Mondo S."/>
            <person name="Nolan M."/>
            <person name="Ohm R."/>
            <person name="Pangilinan J."/>
            <person name="Park H.-J."/>
            <person name="Ramirez L."/>
            <person name="Alfaro M."/>
            <person name="Sun H."/>
            <person name="Tritt A."/>
            <person name="Yoshinaga Y."/>
            <person name="Zwiers L.-H."/>
            <person name="Turgeon B."/>
            <person name="Goodwin S."/>
            <person name="Spatafora J."/>
            <person name="Crous P."/>
            <person name="Grigoriev I."/>
        </authorList>
    </citation>
    <scope>NUCLEOTIDE SEQUENCE</scope>
    <source>
        <strain evidence="3">CBS 133067</strain>
    </source>
</reference>
<comment type="similarity">
    <text evidence="1">Belongs to the AIM6 family.</text>
</comment>
<evidence type="ECO:0000256" key="2">
    <source>
        <dbReference type="ARBA" id="ARBA00014286"/>
    </source>
</evidence>
<dbReference type="GO" id="GO:0006629">
    <property type="term" value="P:lipid metabolic process"/>
    <property type="evidence" value="ECO:0007669"/>
    <property type="project" value="InterPro"/>
</dbReference>
<dbReference type="PANTHER" id="PTHR31571:SF1">
    <property type="entry name" value="ALTERED INHERITANCE OF MITOCHONDRIA PROTEIN 6"/>
    <property type="match status" value="1"/>
</dbReference>
<comment type="caution">
    <text evidence="3">The sequence shown here is derived from an EMBL/GenBank/DDBJ whole genome shotgun (WGS) entry which is preliminary data.</text>
</comment>
<gene>
    <name evidence="3" type="ORF">NA57DRAFT_18414</name>
</gene>
<dbReference type="OrthoDB" id="4153866at2759"/>
<keyword evidence="4" id="KW-1185">Reference proteome</keyword>
<dbReference type="GO" id="GO:0008081">
    <property type="term" value="F:phosphoric diester hydrolase activity"/>
    <property type="evidence" value="ECO:0007669"/>
    <property type="project" value="InterPro"/>
</dbReference>
<sequence length="339" mass="37933">HYPSTFLRSVLPIPCHSHNDEWRHTPLHAALGTGCISIEADIFASSDPKSDELYIAHDRTALTPEHTLRRMYIEPLISILEMMNSPNPDAKKHLPKEMYELNPSERKNGVFALAPSTSLILMIDFKSPPSNVFPVLMNGIQPLIERDYLTRWDPSTQTRVEGPITLVATGKADFDTVLRAGRNSTPTDALNVERFVFFDAPLDSLIQPGDPDSPAPGPINIDLSRTQEKQEMHDHEVSERNATGVYRYKYNPSNSHTASTSFSHAVGAVSPFLSSPDSLQRRVIRDQIKTARDRGLISRYWGTPSWPRGLRDGVWESLEKEGVGLLSVDDLRAARKGGW</sequence>
<evidence type="ECO:0000313" key="3">
    <source>
        <dbReference type="EMBL" id="KAF2095346.1"/>
    </source>
</evidence>
<dbReference type="InterPro" id="IPR017946">
    <property type="entry name" value="PLC-like_Pdiesterase_TIM-brl"/>
</dbReference>
<proteinExistence type="inferred from homology"/>
<name>A0A9P4I556_9PEZI</name>